<dbReference type="Proteomes" id="UP001162881">
    <property type="component" value="Unassembled WGS sequence"/>
</dbReference>
<name>A0ABT0BHJ8_9SPHN</name>
<dbReference type="EMBL" id="JALHLF010000083">
    <property type="protein sequence ID" value="MCJ2184199.1"/>
    <property type="molecule type" value="Genomic_DNA"/>
</dbReference>
<keyword evidence="3" id="KW-1185">Reference proteome</keyword>
<evidence type="ECO:0000313" key="3">
    <source>
        <dbReference type="Proteomes" id="UP001162881"/>
    </source>
</evidence>
<keyword evidence="1" id="KW-1133">Transmembrane helix</keyword>
<dbReference type="RefSeq" id="WP_244022794.1">
    <property type="nucleotide sequence ID" value="NZ_JALHLF010000083.1"/>
</dbReference>
<accession>A0ABT0BHJ8</accession>
<evidence type="ECO:0000256" key="1">
    <source>
        <dbReference type="SAM" id="Phobius"/>
    </source>
</evidence>
<evidence type="ECO:0000313" key="2">
    <source>
        <dbReference type="EMBL" id="MCJ2184199.1"/>
    </source>
</evidence>
<keyword evidence="1" id="KW-0472">Membrane</keyword>
<feature type="transmembrane region" description="Helical" evidence="1">
    <location>
        <begin position="5"/>
        <end position="27"/>
    </location>
</feature>
<comment type="caution">
    <text evidence="2">The sequence shown here is derived from an EMBL/GenBank/DDBJ whole genome shotgun (WGS) entry which is preliminary data.</text>
</comment>
<protein>
    <submittedName>
        <fullName evidence="2">Uncharacterized protein</fullName>
    </submittedName>
</protein>
<keyword evidence="1" id="KW-0812">Transmembrane</keyword>
<sequence>MTARLVLYTIFAALLAGLTLLSSFYAWSPYSDEDHHPHGAVYVRPMHK</sequence>
<reference evidence="2" key="1">
    <citation type="submission" date="2022-03" db="EMBL/GenBank/DDBJ databases">
        <title>Identification of a novel bacterium isolated from mangrove sediments.</title>
        <authorList>
            <person name="Pan X."/>
        </authorList>
    </citation>
    <scope>NUCLEOTIDE SEQUENCE</scope>
    <source>
        <strain evidence="2">B1949</strain>
    </source>
</reference>
<gene>
    <name evidence="2" type="ORF">MTR62_16085</name>
</gene>
<organism evidence="2 3">
    <name type="scientific">Novosphingobium organovorum</name>
    <dbReference type="NCBI Taxonomy" id="2930092"/>
    <lineage>
        <taxon>Bacteria</taxon>
        <taxon>Pseudomonadati</taxon>
        <taxon>Pseudomonadota</taxon>
        <taxon>Alphaproteobacteria</taxon>
        <taxon>Sphingomonadales</taxon>
        <taxon>Sphingomonadaceae</taxon>
        <taxon>Novosphingobium</taxon>
    </lineage>
</organism>
<proteinExistence type="predicted"/>